<name>A0A833WMS2_JUGRE</name>
<sequence>MMAKFMYLCGSLASWVDEGIKDCLELLYHDGFFRELRMGNGVLIIQHHINVRGRFMQLSEFRNGRKGLLVIPEDTNGIGWKGFAHSIRSVTRSKSPDANKGVFVDGKTMGRPFLVIGVLYASVLRSPTCIPAESSPAAEGKNKALVGNKGCQVTLGEVEGVLWAIKAQLTGVMENVRNLMIKVDKGLDLVMGLGGGLKTDEGGLKASSSPAQGTSTLSQITSITVYTDVTQVIGTLPFDYP</sequence>
<dbReference type="Gramene" id="Jr10_00580_p1">
    <property type="protein sequence ID" value="cds.Jr10_00580_p1"/>
    <property type="gene ID" value="Jr10_00580"/>
</dbReference>
<evidence type="ECO:0000313" key="2">
    <source>
        <dbReference type="Proteomes" id="UP000619265"/>
    </source>
</evidence>
<reference evidence="1" key="1">
    <citation type="submission" date="2015-10" db="EMBL/GenBank/DDBJ databases">
        <authorList>
            <person name="Martinez-Garcia P.J."/>
            <person name="Crepeau M.W."/>
            <person name="Puiu D."/>
            <person name="Gonzalez-Ibeas D."/>
            <person name="Whalen J."/>
            <person name="Stevens K."/>
            <person name="Paul R."/>
            <person name="Butterfield T."/>
            <person name="Britton M."/>
            <person name="Reagan R."/>
            <person name="Chakraborty S."/>
            <person name="Walawage S.L."/>
            <person name="Vasquez-Gross H.A."/>
            <person name="Cardeno C."/>
            <person name="Famula R."/>
            <person name="Pratt K."/>
            <person name="Kuruganti S."/>
            <person name="Aradhya M.K."/>
            <person name="Leslie C.A."/>
            <person name="Dandekar A.M."/>
            <person name="Salzberg S.L."/>
            <person name="Wegrzyn J.L."/>
            <person name="Langley C.H."/>
            <person name="Neale D.B."/>
        </authorList>
    </citation>
    <scope>NUCLEOTIDE SEQUENCE</scope>
    <source>
        <tissue evidence="1">Leaves</tissue>
    </source>
</reference>
<comment type="caution">
    <text evidence="1">The sequence shown here is derived from an EMBL/GenBank/DDBJ whole genome shotgun (WGS) entry which is preliminary data.</text>
</comment>
<organism evidence="1 2">
    <name type="scientific">Juglans regia</name>
    <name type="common">English walnut</name>
    <dbReference type="NCBI Taxonomy" id="51240"/>
    <lineage>
        <taxon>Eukaryota</taxon>
        <taxon>Viridiplantae</taxon>
        <taxon>Streptophyta</taxon>
        <taxon>Embryophyta</taxon>
        <taxon>Tracheophyta</taxon>
        <taxon>Spermatophyta</taxon>
        <taxon>Magnoliopsida</taxon>
        <taxon>eudicotyledons</taxon>
        <taxon>Gunneridae</taxon>
        <taxon>Pentapetalae</taxon>
        <taxon>rosids</taxon>
        <taxon>fabids</taxon>
        <taxon>Fagales</taxon>
        <taxon>Juglandaceae</taxon>
        <taxon>Juglans</taxon>
    </lineage>
</organism>
<protein>
    <submittedName>
        <fullName evidence="1">Uncharacterized protein</fullName>
    </submittedName>
</protein>
<accession>A0A833WMS2</accession>
<dbReference type="Proteomes" id="UP000619265">
    <property type="component" value="Unassembled WGS sequence"/>
</dbReference>
<dbReference type="EMBL" id="LIHL02000010">
    <property type="protein sequence ID" value="KAF5456983.1"/>
    <property type="molecule type" value="Genomic_DNA"/>
</dbReference>
<proteinExistence type="predicted"/>
<gene>
    <name evidence="1" type="ORF">F2P56_021124</name>
</gene>
<dbReference type="AlphaFoldDB" id="A0A833WMS2"/>
<reference evidence="1" key="2">
    <citation type="submission" date="2020-03" db="EMBL/GenBank/DDBJ databases">
        <title>Walnut 2.0.</title>
        <authorList>
            <person name="Marrano A."/>
            <person name="Britton M."/>
            <person name="Zimin A.V."/>
            <person name="Zaini P.A."/>
            <person name="Workman R."/>
            <person name="Puiu D."/>
            <person name="Bianco L."/>
            <person name="Allen B.J."/>
            <person name="Troggio M."/>
            <person name="Leslie C.A."/>
            <person name="Timp W."/>
            <person name="Dendekar A."/>
            <person name="Salzberg S.L."/>
            <person name="Neale D.B."/>
        </authorList>
    </citation>
    <scope>NUCLEOTIDE SEQUENCE</scope>
    <source>
        <tissue evidence="1">Leaves</tissue>
    </source>
</reference>
<evidence type="ECO:0000313" key="1">
    <source>
        <dbReference type="EMBL" id="KAF5456983.1"/>
    </source>
</evidence>